<sequence length="252" mass="26272">MAITKPIIVLVHGAWQTAAQWHLLAQGLINSGFTVLKPQGASSGTNAAAIRGKTYQDDVAVINSTIESHLSAGKEIVLVSHSYGGIPASAAAEGHQVHERAARGLPGGIKHVVYLAAFAFPARELSLLMALGGDYAPFMNNKGDVIALGEGAKDALYNDTEPELANQLLAAGVQQSTASFETPQTFCAADVSVPKTYVLAEDDHALPPDAQEGMVKALNNVSVVRVKAGHCVHLNPEVVPKLVEAITAAAQA</sequence>
<dbReference type="AlphaFoldDB" id="A0A0D2XTU1"/>
<protein>
    <submittedName>
        <fullName evidence="1">Uncharacterized protein</fullName>
    </submittedName>
</protein>
<reference evidence="2" key="1">
    <citation type="journal article" date="2012" name="Mol. Plant Microbe Interact.">
        <title>A highly conserved effector in Fusarium oxysporum is required for full virulence on Arabidopsis.</title>
        <authorList>
            <person name="Thatcher L.F."/>
            <person name="Gardiner D.M."/>
            <person name="Kazan K."/>
            <person name="Manners J."/>
        </authorList>
    </citation>
    <scope>NUCLEOTIDE SEQUENCE [LARGE SCALE GENOMIC DNA]</scope>
    <source>
        <strain evidence="2">Fo5176</strain>
    </source>
</reference>
<dbReference type="Gene3D" id="3.40.50.1820">
    <property type="entry name" value="alpha/beta hydrolase"/>
    <property type="match status" value="1"/>
</dbReference>
<dbReference type="PANTHER" id="PTHR37017:SF13">
    <property type="entry name" value="AB HYDROLASE-1 DOMAIN-CONTAINING PROTEIN"/>
    <property type="match status" value="1"/>
</dbReference>
<name>A0A0D2XTU1_FUSOF</name>
<proteinExistence type="predicted"/>
<dbReference type="PANTHER" id="PTHR37017">
    <property type="entry name" value="AB HYDROLASE-1 DOMAIN-CONTAINING PROTEIN-RELATED"/>
    <property type="match status" value="1"/>
</dbReference>
<gene>
    <name evidence="1" type="primary">28949084</name>
</gene>
<dbReference type="VEuPathDB" id="FungiDB:FOXG_07393"/>
<organism evidence="1 2">
    <name type="scientific">Fusarium oxysporum (strain Fo5176)</name>
    <name type="common">Fusarium vascular wilt</name>
    <dbReference type="NCBI Taxonomy" id="660025"/>
    <lineage>
        <taxon>Eukaryota</taxon>
        <taxon>Fungi</taxon>
        <taxon>Dikarya</taxon>
        <taxon>Ascomycota</taxon>
        <taxon>Pezizomycotina</taxon>
        <taxon>Sordariomycetes</taxon>
        <taxon>Hypocreomycetidae</taxon>
        <taxon>Hypocreales</taxon>
        <taxon>Nectriaceae</taxon>
        <taxon>Fusarium</taxon>
        <taxon>Fusarium oxysporum species complex</taxon>
    </lineage>
</organism>
<dbReference type="Proteomes" id="UP000002489">
    <property type="component" value="Unassembled WGS sequence"/>
</dbReference>
<dbReference type="InterPro" id="IPR052897">
    <property type="entry name" value="Sec-Metab_Biosynth_Hydrolase"/>
</dbReference>
<dbReference type="InterPro" id="IPR029058">
    <property type="entry name" value="AB_hydrolase_fold"/>
</dbReference>
<dbReference type="InterPro" id="IPR000073">
    <property type="entry name" value="AB_hydrolase_1"/>
</dbReference>
<evidence type="ECO:0000313" key="1">
    <source>
        <dbReference type="EnsemblFungi" id="FOXG_07393P0"/>
    </source>
</evidence>
<dbReference type="EnsemblFungi" id="FOXG_07393T0">
    <property type="protein sequence ID" value="FOXG_07393P0"/>
    <property type="gene ID" value="FOXG_07393"/>
</dbReference>
<evidence type="ECO:0000313" key="2">
    <source>
        <dbReference type="Proteomes" id="UP000002489"/>
    </source>
</evidence>
<accession>A0A0D2XTU1</accession>
<reference evidence="1" key="2">
    <citation type="submission" date="2025-08" db="UniProtKB">
        <authorList>
            <consortium name="EnsemblFungi"/>
        </authorList>
    </citation>
    <scope>IDENTIFICATION</scope>
    <source>
        <strain evidence="1">4287 / CBS 123668 / FGSC 9935 / NRRL 34936</strain>
    </source>
</reference>
<dbReference type="SUPFAM" id="SSF53474">
    <property type="entry name" value="alpha/beta-Hydrolases"/>
    <property type="match status" value="1"/>
</dbReference>
<dbReference type="Pfam" id="PF12697">
    <property type="entry name" value="Abhydrolase_6"/>
    <property type="match status" value="1"/>
</dbReference>